<name>K6GPN7_9BACT</name>
<dbReference type="AlphaFoldDB" id="K6GPN7"/>
<dbReference type="InterPro" id="IPR036641">
    <property type="entry name" value="HPT_dom_sf"/>
</dbReference>
<dbReference type="PATRIC" id="fig|1206767.3.peg.2326"/>
<dbReference type="InterPro" id="IPR008207">
    <property type="entry name" value="Sig_transdc_His_kin_Hpt_dom"/>
</dbReference>
<comment type="caution">
    <text evidence="2">The sequence shown here is derived from an EMBL/GenBank/DDBJ whole genome shotgun (WGS) entry which is preliminary data.</text>
</comment>
<evidence type="ECO:0000313" key="2">
    <source>
        <dbReference type="EMBL" id="EKO38915.1"/>
    </source>
</evidence>
<evidence type="ECO:0000313" key="3">
    <source>
        <dbReference type="Proteomes" id="UP000006272"/>
    </source>
</evidence>
<dbReference type="Proteomes" id="UP000006272">
    <property type="component" value="Unassembled WGS sequence"/>
</dbReference>
<proteinExistence type="predicted"/>
<dbReference type="GO" id="GO:0004672">
    <property type="term" value="F:protein kinase activity"/>
    <property type="evidence" value="ECO:0007669"/>
    <property type="project" value="UniProtKB-ARBA"/>
</dbReference>
<dbReference type="EMBL" id="ALAO01000193">
    <property type="protein sequence ID" value="EKO38915.1"/>
    <property type="molecule type" value="Genomic_DNA"/>
</dbReference>
<dbReference type="Pfam" id="PF01627">
    <property type="entry name" value="Hpt"/>
    <property type="match status" value="1"/>
</dbReference>
<dbReference type="Gene3D" id="1.20.120.160">
    <property type="entry name" value="HPT domain"/>
    <property type="match status" value="1"/>
</dbReference>
<evidence type="ECO:0000259" key="1">
    <source>
        <dbReference type="Pfam" id="PF01627"/>
    </source>
</evidence>
<dbReference type="SUPFAM" id="SSF47226">
    <property type="entry name" value="Histidine-containing phosphotransfer domain, HPT domain"/>
    <property type="match status" value="1"/>
</dbReference>
<protein>
    <submittedName>
        <fullName evidence="2">Hpt domain-containing protein</fullName>
    </submittedName>
</protein>
<accession>K6GPN7</accession>
<reference evidence="2 3" key="1">
    <citation type="submission" date="2012-07" db="EMBL/GenBank/DDBJ databases">
        <title>Draft genome sequence of Desulfovibrio magneticus str. Maddingley MBC34 obtained from a metagenomic sequence of a methanogenic enrichment isolated from coal-seam formation water in Victoria, Australia.</title>
        <authorList>
            <person name="Greenfield P."/>
            <person name="Hendry P."/>
            <person name="Li D."/>
            <person name="Rosewarne C.P."/>
            <person name="Tran-Dinh N."/>
            <person name="Elbourne L.D.H."/>
            <person name="Paulsen I.T."/>
            <person name="Midgley D.J."/>
        </authorList>
    </citation>
    <scope>NUCLEOTIDE SEQUENCE [LARGE SCALE GENOMIC DNA]</scope>
    <source>
        <strain evidence="3">Maddingley MBC34</strain>
    </source>
</reference>
<feature type="domain" description="HPt" evidence="1">
    <location>
        <begin position="35"/>
        <end position="106"/>
    </location>
</feature>
<dbReference type="GO" id="GO:0000160">
    <property type="term" value="P:phosphorelay signal transduction system"/>
    <property type="evidence" value="ECO:0007669"/>
    <property type="project" value="InterPro"/>
</dbReference>
<gene>
    <name evidence="2" type="ORF">B193_2384</name>
</gene>
<organism evidence="2 3">
    <name type="scientific">Solidesulfovibrio magneticus str. Maddingley MBC34</name>
    <dbReference type="NCBI Taxonomy" id="1206767"/>
    <lineage>
        <taxon>Bacteria</taxon>
        <taxon>Pseudomonadati</taxon>
        <taxon>Thermodesulfobacteriota</taxon>
        <taxon>Desulfovibrionia</taxon>
        <taxon>Desulfovibrionales</taxon>
        <taxon>Desulfovibrionaceae</taxon>
        <taxon>Solidesulfovibrio</taxon>
    </lineage>
</organism>
<sequence>MTPTPKDRALAFLLGEHGLYPAEAEEALAVAAPVLAEALTRLARTADGQNARACADVAHGLKGNLLNLGLAELAQTAEQACAAARQGDLDPARRAAVTLRQALATLLPG</sequence>